<evidence type="ECO:0000313" key="1">
    <source>
        <dbReference type="EMBL" id="SFO09503.1"/>
    </source>
</evidence>
<dbReference type="InParanoid" id="A0A1I5EDS1"/>
<accession>A0A1I5EDS1</accession>
<name>A0A1I5EDS1_9ACTN</name>
<dbReference type="AlphaFoldDB" id="A0A1I5EDS1"/>
<protein>
    <submittedName>
        <fullName evidence="1">Uncharacterized protein</fullName>
    </submittedName>
</protein>
<dbReference type="RefSeq" id="WP_021599203.1">
    <property type="nucleotide sequence ID" value="NZ_CP083237.1"/>
</dbReference>
<organism evidence="1 2">
    <name type="scientific">Actinomadura madurae</name>
    <dbReference type="NCBI Taxonomy" id="1993"/>
    <lineage>
        <taxon>Bacteria</taxon>
        <taxon>Bacillati</taxon>
        <taxon>Actinomycetota</taxon>
        <taxon>Actinomycetes</taxon>
        <taxon>Streptosporangiales</taxon>
        <taxon>Thermomonosporaceae</taxon>
        <taxon>Actinomadura</taxon>
    </lineage>
</organism>
<dbReference type="EMBL" id="FOVH01000004">
    <property type="protein sequence ID" value="SFO09503.1"/>
    <property type="molecule type" value="Genomic_DNA"/>
</dbReference>
<keyword evidence="2" id="KW-1185">Reference proteome</keyword>
<reference evidence="1 2" key="1">
    <citation type="submission" date="2016-10" db="EMBL/GenBank/DDBJ databases">
        <authorList>
            <person name="de Groot N.N."/>
        </authorList>
    </citation>
    <scope>NUCLEOTIDE SEQUENCE [LARGE SCALE GENOMIC DNA]</scope>
    <source>
        <strain evidence="1 2">DSM 43067</strain>
    </source>
</reference>
<sequence length="343" mass="36729">MIGLIGGGLVLLVLIAVVVFVVASNSGKSPEEKLTAAASNLDSARAVGLKGTFGGGETLRGELNVTKGGRAMGPVSWNGDQVTVLSADGKLFVKADKTYWSKEISSTEDPYYLSSGEQWGRLSADELDLDFKTQLTPTALASKIRSARTSRVKPIETTWSGKKALKFSTFSSTLYITDENDAELLRYEATTPRVTLDVIPKDSSDASSLISDMRTSMGELKDSFNGSARPTVDEWKKGGCNGDSGCTVEAKIRPPYDVEKPVTIDVRFRLTAGTLTGRDLGNCTTRITISSSLSQWASCRVTSSAWTSWAKATGGTFYKHAQYKVIGATSSEVQALQSGLDSE</sequence>
<dbReference type="eggNOG" id="ENOG50326AX">
    <property type="taxonomic scope" value="Bacteria"/>
</dbReference>
<dbReference type="STRING" id="1993.SAMN04489713_10478"/>
<dbReference type="GeneID" id="99654200"/>
<proteinExistence type="predicted"/>
<evidence type="ECO:0000313" key="2">
    <source>
        <dbReference type="Proteomes" id="UP000183413"/>
    </source>
</evidence>
<gene>
    <name evidence="1" type="ORF">SAMN04489713_10478</name>
</gene>
<dbReference type="Proteomes" id="UP000183413">
    <property type="component" value="Unassembled WGS sequence"/>
</dbReference>